<feature type="chain" id="PRO_5037663005" description="DUF2927 domain-containing protein" evidence="1">
    <location>
        <begin position="23"/>
        <end position="227"/>
    </location>
</feature>
<name>A0A975FWS2_9CAUL</name>
<keyword evidence="1" id="KW-0732">Signal</keyword>
<accession>A0A975FWS2</accession>
<dbReference type="Proteomes" id="UP000676409">
    <property type="component" value="Chromosome"/>
</dbReference>
<dbReference type="KEGG" id="caul:KCG34_17405"/>
<dbReference type="RefSeq" id="WP_211936892.1">
    <property type="nucleotide sequence ID" value="NZ_CP073078.1"/>
</dbReference>
<sequence length="227" mass="24751">MRRATAAITAAVSMLAASPALANAPVGMSPQPLFHLGPAKPQPSLAFSYDGFSVDASRTPKGVSADKAVRQIKAQIDLVTHVGLKPEVVAFMRTVPVLADPAKPNAPGESARYVPGQGVMIRVSRLSPKKAVLLEGLLEAYHDQRLAPGQRADVTRFRTEAASRTPPVWPKTAMMLQSDSAFFALTSSAYLYGAITREPYTRKDLRQTQPRYYRWLADLYDQGRVRG</sequence>
<evidence type="ECO:0000313" key="2">
    <source>
        <dbReference type="EMBL" id="QUD86840.1"/>
    </source>
</evidence>
<evidence type="ECO:0000313" key="3">
    <source>
        <dbReference type="Proteomes" id="UP000676409"/>
    </source>
</evidence>
<dbReference type="EMBL" id="CP073078">
    <property type="protein sequence ID" value="QUD86840.1"/>
    <property type="molecule type" value="Genomic_DNA"/>
</dbReference>
<evidence type="ECO:0000256" key="1">
    <source>
        <dbReference type="SAM" id="SignalP"/>
    </source>
</evidence>
<organism evidence="2 3">
    <name type="scientific">Phenylobacterium montanum</name>
    <dbReference type="NCBI Taxonomy" id="2823693"/>
    <lineage>
        <taxon>Bacteria</taxon>
        <taxon>Pseudomonadati</taxon>
        <taxon>Pseudomonadota</taxon>
        <taxon>Alphaproteobacteria</taxon>
        <taxon>Caulobacterales</taxon>
        <taxon>Caulobacteraceae</taxon>
        <taxon>Phenylobacterium</taxon>
    </lineage>
</organism>
<protein>
    <recommendedName>
        <fullName evidence="4">DUF2927 domain-containing protein</fullName>
    </recommendedName>
</protein>
<reference evidence="2" key="1">
    <citation type="submission" date="2021-04" db="EMBL/GenBank/DDBJ databases">
        <title>The complete genome sequence of Caulobacter sp. S6.</title>
        <authorList>
            <person name="Tang Y."/>
            <person name="Ouyang W."/>
            <person name="Liu Q."/>
            <person name="Huang B."/>
            <person name="Guo Z."/>
            <person name="Lei P."/>
        </authorList>
    </citation>
    <scope>NUCLEOTIDE SEQUENCE</scope>
    <source>
        <strain evidence="2">S6</strain>
    </source>
</reference>
<feature type="signal peptide" evidence="1">
    <location>
        <begin position="1"/>
        <end position="22"/>
    </location>
</feature>
<keyword evidence="3" id="KW-1185">Reference proteome</keyword>
<evidence type="ECO:0008006" key="4">
    <source>
        <dbReference type="Google" id="ProtNLM"/>
    </source>
</evidence>
<proteinExistence type="predicted"/>
<dbReference type="AlphaFoldDB" id="A0A975FWS2"/>
<gene>
    <name evidence="2" type="ORF">KCG34_17405</name>
</gene>